<comment type="caution">
    <text evidence="1">The sequence shown here is derived from an EMBL/GenBank/DDBJ whole genome shotgun (WGS) entry which is preliminary data.</text>
</comment>
<name>A0A0F9T455_9ZZZZ</name>
<gene>
    <name evidence="1" type="ORF">LCGC14_0774920</name>
</gene>
<dbReference type="EMBL" id="LAZR01001974">
    <property type="protein sequence ID" value="KKN36313.1"/>
    <property type="molecule type" value="Genomic_DNA"/>
</dbReference>
<sequence length="45" mass="5462">MFLPIELIRKENIPCKSVAIDIFRINGRIKHLKEKFKEINFYKNL</sequence>
<reference evidence="1" key="1">
    <citation type="journal article" date="2015" name="Nature">
        <title>Complex archaea that bridge the gap between prokaryotes and eukaryotes.</title>
        <authorList>
            <person name="Spang A."/>
            <person name="Saw J.H."/>
            <person name="Jorgensen S.L."/>
            <person name="Zaremba-Niedzwiedzka K."/>
            <person name="Martijn J."/>
            <person name="Lind A.E."/>
            <person name="van Eijk R."/>
            <person name="Schleper C."/>
            <person name="Guy L."/>
            <person name="Ettema T.J."/>
        </authorList>
    </citation>
    <scope>NUCLEOTIDE SEQUENCE</scope>
</reference>
<accession>A0A0F9T455</accession>
<organism evidence="1">
    <name type="scientific">marine sediment metagenome</name>
    <dbReference type="NCBI Taxonomy" id="412755"/>
    <lineage>
        <taxon>unclassified sequences</taxon>
        <taxon>metagenomes</taxon>
        <taxon>ecological metagenomes</taxon>
    </lineage>
</organism>
<protein>
    <submittedName>
        <fullName evidence="1">Uncharacterized protein</fullName>
    </submittedName>
</protein>
<evidence type="ECO:0000313" key="1">
    <source>
        <dbReference type="EMBL" id="KKN36313.1"/>
    </source>
</evidence>
<dbReference type="AlphaFoldDB" id="A0A0F9T455"/>
<proteinExistence type="predicted"/>